<comment type="caution">
    <text evidence="6">The sequence shown here is derived from an EMBL/GenBank/DDBJ whole genome shotgun (WGS) entry which is preliminary data.</text>
</comment>
<dbReference type="Pfam" id="PF01494">
    <property type="entry name" value="FAD_binding_3"/>
    <property type="match status" value="2"/>
</dbReference>
<keyword evidence="7" id="KW-1185">Reference proteome</keyword>
<evidence type="ECO:0000313" key="6">
    <source>
        <dbReference type="EMBL" id="ORZ27379.1"/>
    </source>
</evidence>
<dbReference type="InterPro" id="IPR036188">
    <property type="entry name" value="FAD/NAD-bd_sf"/>
</dbReference>
<dbReference type="RefSeq" id="XP_021885106.1">
    <property type="nucleotide sequence ID" value="XM_022029718.1"/>
</dbReference>
<dbReference type="GeneID" id="33571561"/>
<dbReference type="PRINTS" id="PR00420">
    <property type="entry name" value="RNGMNOXGNASE"/>
</dbReference>
<protein>
    <recommendedName>
        <fullName evidence="5">FAD-binding domain-containing protein</fullName>
    </recommendedName>
</protein>
<dbReference type="Proteomes" id="UP000193648">
    <property type="component" value="Unassembled WGS sequence"/>
</dbReference>
<dbReference type="GO" id="GO:0004497">
    <property type="term" value="F:monooxygenase activity"/>
    <property type="evidence" value="ECO:0007669"/>
    <property type="project" value="InterPro"/>
</dbReference>
<dbReference type="STRING" id="64571.A0A1Y2GYK8"/>
<dbReference type="InterPro" id="IPR050562">
    <property type="entry name" value="FAD_mOase_fung"/>
</dbReference>
<dbReference type="PANTHER" id="PTHR47356:SF2">
    <property type="entry name" value="FAD-BINDING DOMAIN-CONTAINING PROTEIN-RELATED"/>
    <property type="match status" value="1"/>
</dbReference>
<dbReference type="GO" id="GO:0071949">
    <property type="term" value="F:FAD binding"/>
    <property type="evidence" value="ECO:0007669"/>
    <property type="project" value="InterPro"/>
</dbReference>
<dbReference type="SUPFAM" id="SSF51905">
    <property type="entry name" value="FAD/NAD(P)-binding domain"/>
    <property type="match status" value="1"/>
</dbReference>
<dbReference type="InParanoid" id="A0A1Y2GYK8"/>
<reference evidence="6 7" key="1">
    <citation type="submission" date="2016-07" db="EMBL/GenBank/DDBJ databases">
        <title>Pervasive Adenine N6-methylation of Active Genes in Fungi.</title>
        <authorList>
            <consortium name="DOE Joint Genome Institute"/>
            <person name="Mondo S.J."/>
            <person name="Dannebaum R.O."/>
            <person name="Kuo R.C."/>
            <person name="Labutti K."/>
            <person name="Haridas S."/>
            <person name="Kuo A."/>
            <person name="Salamov A."/>
            <person name="Ahrendt S.R."/>
            <person name="Lipzen A."/>
            <person name="Sullivan W."/>
            <person name="Andreopoulos W.B."/>
            <person name="Clum A."/>
            <person name="Lindquist E."/>
            <person name="Daum C."/>
            <person name="Ramamoorthy G.K."/>
            <person name="Gryganskyi A."/>
            <person name="Culley D."/>
            <person name="Magnuson J.K."/>
            <person name="James T.Y."/>
            <person name="O'Malley M.A."/>
            <person name="Stajich J.E."/>
            <person name="Spatafora J.W."/>
            <person name="Visel A."/>
            <person name="Grigoriev I.V."/>
        </authorList>
    </citation>
    <scope>NUCLEOTIDE SEQUENCE [LARGE SCALE GENOMIC DNA]</scope>
    <source>
        <strain evidence="6 7">NRRL 3116</strain>
    </source>
</reference>
<organism evidence="6 7">
    <name type="scientific">Lobosporangium transversale</name>
    <dbReference type="NCBI Taxonomy" id="64571"/>
    <lineage>
        <taxon>Eukaryota</taxon>
        <taxon>Fungi</taxon>
        <taxon>Fungi incertae sedis</taxon>
        <taxon>Mucoromycota</taxon>
        <taxon>Mortierellomycotina</taxon>
        <taxon>Mortierellomycetes</taxon>
        <taxon>Mortierellales</taxon>
        <taxon>Mortierellaceae</taxon>
        <taxon>Lobosporangium</taxon>
    </lineage>
</organism>
<feature type="domain" description="FAD-binding" evidence="5">
    <location>
        <begin position="314"/>
        <end position="384"/>
    </location>
</feature>
<evidence type="ECO:0000313" key="7">
    <source>
        <dbReference type="Proteomes" id="UP000193648"/>
    </source>
</evidence>
<name>A0A1Y2GYK8_9FUNG</name>
<dbReference type="PANTHER" id="PTHR47356">
    <property type="entry name" value="FAD-DEPENDENT MONOOXYGENASE ASQG-RELATED"/>
    <property type="match status" value="1"/>
</dbReference>
<sequence>MKNDQQQHHNSTKQPPKVLIAGAGLGGLTLAILLEKAQVPYEVYERVVEVKNMGTSNSLGWNIAALFKQIGIYDEFVSISKPALSVDTYNEDRKLEFSMTFKPAVEMSGSEGYFVTRSALYDLLLRQIPCEKIHFGKRIVSTKQDHIGVRVHFADNTIAEGDILVGADGAYSAVRQNFYQQLKRENKLPLSDNSASPFNCVCLVGQTAPLDPAKFPEVLKPHCLINDVVSADKPYSWVAMTMKDNIYCWTVIKYLNKTSSRDDDAFREAEWGAIAAEAMCQEVRHFPIPGGVNNDLTLGDLIDMTPNASKVIPEEKVFETWYSGRVVLLGDACHAIHPASGAGAVNAMHDAVALANWISVLDSPSTKDTERIFKEYRDERYPAVIAAYNAGQTLTKVSGKGWVAWVVRKIAKNMPVWLHNMAAKTVTQHRPQVSFLPLVKDEGASPPKYQPSLVKTLAIHQARAGSASVFASATTSATTSATSSTYTLNNQTPSISMKT</sequence>
<evidence type="ECO:0000256" key="4">
    <source>
        <dbReference type="ARBA" id="ARBA00023002"/>
    </source>
</evidence>
<feature type="domain" description="FAD-binding" evidence="5">
    <location>
        <begin position="17"/>
        <end position="187"/>
    </location>
</feature>
<gene>
    <name evidence="6" type="ORF">BCR41DRAFT_419170</name>
</gene>
<dbReference type="AlphaFoldDB" id="A0A1Y2GYK8"/>
<accession>A0A1Y2GYK8</accession>
<proteinExistence type="inferred from homology"/>
<dbReference type="EMBL" id="MCFF01000004">
    <property type="protein sequence ID" value="ORZ27379.1"/>
    <property type="molecule type" value="Genomic_DNA"/>
</dbReference>
<evidence type="ECO:0000256" key="1">
    <source>
        <dbReference type="ARBA" id="ARBA00007992"/>
    </source>
</evidence>
<evidence type="ECO:0000256" key="2">
    <source>
        <dbReference type="ARBA" id="ARBA00022630"/>
    </source>
</evidence>
<evidence type="ECO:0000256" key="3">
    <source>
        <dbReference type="ARBA" id="ARBA00022827"/>
    </source>
</evidence>
<keyword evidence="3" id="KW-0274">FAD</keyword>
<dbReference type="InterPro" id="IPR002938">
    <property type="entry name" value="FAD-bd"/>
</dbReference>
<evidence type="ECO:0000259" key="5">
    <source>
        <dbReference type="Pfam" id="PF01494"/>
    </source>
</evidence>
<keyword evidence="2" id="KW-0285">Flavoprotein</keyword>
<dbReference type="OrthoDB" id="655030at2759"/>
<keyword evidence="4" id="KW-0560">Oxidoreductase</keyword>
<comment type="similarity">
    <text evidence="1">Belongs to the paxM FAD-dependent monooxygenase family.</text>
</comment>
<dbReference type="Gene3D" id="3.50.50.60">
    <property type="entry name" value="FAD/NAD(P)-binding domain"/>
    <property type="match status" value="1"/>
</dbReference>